<evidence type="ECO:0000259" key="6">
    <source>
        <dbReference type="PROSITE" id="PS50848"/>
    </source>
</evidence>
<dbReference type="PROSITE" id="PS50848">
    <property type="entry name" value="START"/>
    <property type="match status" value="1"/>
</dbReference>
<dbReference type="EMBL" id="JNBR01000108">
    <property type="protein sequence ID" value="OQR97441.1"/>
    <property type="molecule type" value="Genomic_DNA"/>
</dbReference>
<evidence type="ECO:0000256" key="1">
    <source>
        <dbReference type="ARBA" id="ARBA00022723"/>
    </source>
</evidence>
<evidence type="ECO:0000313" key="8">
    <source>
        <dbReference type="Proteomes" id="UP000243579"/>
    </source>
</evidence>
<dbReference type="InterPro" id="IPR023393">
    <property type="entry name" value="START-like_dom_sf"/>
</dbReference>
<feature type="domain" description="FYVE-type" evidence="5">
    <location>
        <begin position="264"/>
        <end position="316"/>
    </location>
</feature>
<dbReference type="Pfam" id="PF01852">
    <property type="entry name" value="START"/>
    <property type="match status" value="1"/>
</dbReference>
<sequence>MSKFPVPPTFFQCPPLTPSEVEFVTTLGRQSLADLIDVARVDGGTMHWTLTSDDNGVQLYVGGDGDEESALFCSVTEVLATIDEAAGLFRLDTSTAFKAYARNFAKDLLDSVSLYTLAKSTLARPHHYIGVKWIAYESPYPMVANRDFCYLECQDDFSLSNGKRGWARSFRSITLPCCPDLKHSLGLVRATFQRAGFVFVEANRPGYLRVIHILQMHLGGRVPRFIVRAGMKRRARAIADIDTFLRQQRLSQATCLHEYELIPVASRSKCFLCHTKFGAFATKRNCRICGEVVCRNCAQQWDVPAARGRKLLRYYCLHRSPG</sequence>
<organism evidence="7 8">
    <name type="scientific">Achlya hypogyna</name>
    <name type="common">Oomycete</name>
    <name type="synonym">Protoachlya hypogyna</name>
    <dbReference type="NCBI Taxonomy" id="1202772"/>
    <lineage>
        <taxon>Eukaryota</taxon>
        <taxon>Sar</taxon>
        <taxon>Stramenopiles</taxon>
        <taxon>Oomycota</taxon>
        <taxon>Saprolegniomycetes</taxon>
        <taxon>Saprolegniales</taxon>
        <taxon>Achlyaceae</taxon>
        <taxon>Achlya</taxon>
    </lineage>
</organism>
<keyword evidence="3" id="KW-0862">Zinc</keyword>
<reference evidence="7 8" key="1">
    <citation type="journal article" date="2014" name="Genome Biol. Evol.">
        <title>The secreted proteins of Achlya hypogyna and Thraustotheca clavata identify the ancestral oomycete secretome and reveal gene acquisitions by horizontal gene transfer.</title>
        <authorList>
            <person name="Misner I."/>
            <person name="Blouin N."/>
            <person name="Leonard G."/>
            <person name="Richards T.A."/>
            <person name="Lane C.E."/>
        </authorList>
    </citation>
    <scope>NUCLEOTIDE SEQUENCE [LARGE SCALE GENOMIC DNA]</scope>
    <source>
        <strain evidence="7 8">ATCC 48635</strain>
    </source>
</reference>
<keyword evidence="2 4" id="KW-0863">Zinc-finger</keyword>
<evidence type="ECO:0000259" key="5">
    <source>
        <dbReference type="PROSITE" id="PS50178"/>
    </source>
</evidence>
<evidence type="ECO:0000256" key="3">
    <source>
        <dbReference type="ARBA" id="ARBA00022833"/>
    </source>
</evidence>
<dbReference type="GO" id="GO:0008289">
    <property type="term" value="F:lipid binding"/>
    <property type="evidence" value="ECO:0007669"/>
    <property type="project" value="InterPro"/>
</dbReference>
<dbReference type="GO" id="GO:0008270">
    <property type="term" value="F:zinc ion binding"/>
    <property type="evidence" value="ECO:0007669"/>
    <property type="project" value="UniProtKB-KW"/>
</dbReference>
<dbReference type="InterPro" id="IPR000306">
    <property type="entry name" value="Znf_FYVE"/>
</dbReference>
<name>A0A1V9ZHR4_ACHHY</name>
<gene>
    <name evidence="7" type="ORF">ACHHYP_11568</name>
</gene>
<dbReference type="InterPro" id="IPR017455">
    <property type="entry name" value="Znf_FYVE-rel"/>
</dbReference>
<dbReference type="PANTHER" id="PTHR13510:SF44">
    <property type="entry name" value="RABENOSYN-5"/>
    <property type="match status" value="1"/>
</dbReference>
<dbReference type="Gene3D" id="3.30.40.10">
    <property type="entry name" value="Zinc/RING finger domain, C3HC4 (zinc finger)"/>
    <property type="match status" value="1"/>
</dbReference>
<evidence type="ECO:0000256" key="2">
    <source>
        <dbReference type="ARBA" id="ARBA00022771"/>
    </source>
</evidence>
<dbReference type="SUPFAM" id="SSF57903">
    <property type="entry name" value="FYVE/PHD zinc finger"/>
    <property type="match status" value="1"/>
</dbReference>
<accession>A0A1V9ZHR4</accession>
<dbReference type="InterPro" id="IPR052727">
    <property type="entry name" value="Rab4/Rab5_effector"/>
</dbReference>
<dbReference type="Proteomes" id="UP000243579">
    <property type="component" value="Unassembled WGS sequence"/>
</dbReference>
<evidence type="ECO:0008006" key="9">
    <source>
        <dbReference type="Google" id="ProtNLM"/>
    </source>
</evidence>
<dbReference type="InterPro" id="IPR011011">
    <property type="entry name" value="Znf_FYVE_PHD"/>
</dbReference>
<evidence type="ECO:0000313" key="7">
    <source>
        <dbReference type="EMBL" id="OQR97441.1"/>
    </source>
</evidence>
<dbReference type="AlphaFoldDB" id="A0A1V9ZHR4"/>
<keyword evidence="1" id="KW-0479">Metal-binding</keyword>
<dbReference type="SUPFAM" id="SSF55961">
    <property type="entry name" value="Bet v1-like"/>
    <property type="match status" value="1"/>
</dbReference>
<dbReference type="PANTHER" id="PTHR13510">
    <property type="entry name" value="FYVE-FINGER-CONTAINING RAB5 EFFECTOR PROTEIN RABENOSYN-5-RELATED"/>
    <property type="match status" value="1"/>
</dbReference>
<feature type="domain" description="START" evidence="6">
    <location>
        <begin position="141"/>
        <end position="233"/>
    </location>
</feature>
<comment type="caution">
    <text evidence="7">The sequence shown here is derived from an EMBL/GenBank/DDBJ whole genome shotgun (WGS) entry which is preliminary data.</text>
</comment>
<dbReference type="OrthoDB" id="20035at2759"/>
<dbReference type="Pfam" id="PF01363">
    <property type="entry name" value="FYVE"/>
    <property type="match status" value="1"/>
</dbReference>
<dbReference type="SMART" id="SM00064">
    <property type="entry name" value="FYVE"/>
    <property type="match status" value="1"/>
</dbReference>
<dbReference type="PROSITE" id="PS50178">
    <property type="entry name" value="ZF_FYVE"/>
    <property type="match status" value="1"/>
</dbReference>
<keyword evidence="8" id="KW-1185">Reference proteome</keyword>
<dbReference type="InterPro" id="IPR002913">
    <property type="entry name" value="START_lipid-bd_dom"/>
</dbReference>
<dbReference type="InterPro" id="IPR013083">
    <property type="entry name" value="Znf_RING/FYVE/PHD"/>
</dbReference>
<dbReference type="CDD" id="cd00065">
    <property type="entry name" value="FYVE_like_SF"/>
    <property type="match status" value="1"/>
</dbReference>
<proteinExistence type="predicted"/>
<protein>
    <recommendedName>
        <fullName evidence="9">FYVE-type domain-containing protein</fullName>
    </recommendedName>
</protein>
<evidence type="ECO:0000256" key="4">
    <source>
        <dbReference type="PROSITE-ProRule" id="PRU00091"/>
    </source>
</evidence>
<dbReference type="Gene3D" id="3.30.530.20">
    <property type="match status" value="1"/>
</dbReference>
<dbReference type="STRING" id="1202772.A0A1V9ZHR4"/>